<dbReference type="GO" id="GO:0034501">
    <property type="term" value="P:protein localization to kinetochore"/>
    <property type="evidence" value="ECO:0007669"/>
    <property type="project" value="InterPro"/>
</dbReference>
<dbReference type="PANTHER" id="PTHR37329">
    <property type="entry name" value="KINETOCHORE PROTEIN SOS7"/>
    <property type="match status" value="1"/>
</dbReference>
<keyword evidence="1" id="KW-0175">Coiled coil</keyword>
<dbReference type="PANTHER" id="PTHR37329:SF1">
    <property type="entry name" value="KINETOCHORE PROTEIN SOS7"/>
    <property type="match status" value="1"/>
</dbReference>
<protein>
    <recommendedName>
        <fullName evidence="4">Kinetochore protein SPC25</fullName>
    </recommendedName>
</protein>
<evidence type="ECO:0008006" key="4">
    <source>
        <dbReference type="Google" id="ProtNLM"/>
    </source>
</evidence>
<comment type="caution">
    <text evidence="2">The sequence shown here is derived from an EMBL/GenBank/DDBJ whole genome shotgun (WGS) entry which is preliminary data.</text>
</comment>
<reference evidence="2" key="1">
    <citation type="submission" date="2013-11" db="EMBL/GenBank/DDBJ databases">
        <title>Genome sequence of the fusiform rust pathogen reveals effectors for host alternation and coevolution with pine.</title>
        <authorList>
            <consortium name="DOE Joint Genome Institute"/>
            <person name="Smith K."/>
            <person name="Pendleton A."/>
            <person name="Kubisiak T."/>
            <person name="Anderson C."/>
            <person name="Salamov A."/>
            <person name="Aerts A."/>
            <person name="Riley R."/>
            <person name="Clum A."/>
            <person name="Lindquist E."/>
            <person name="Ence D."/>
            <person name="Campbell M."/>
            <person name="Kronenberg Z."/>
            <person name="Feau N."/>
            <person name="Dhillon B."/>
            <person name="Hamelin R."/>
            <person name="Burleigh J."/>
            <person name="Smith J."/>
            <person name="Yandell M."/>
            <person name="Nelson C."/>
            <person name="Grigoriev I."/>
            <person name="Davis J."/>
        </authorList>
    </citation>
    <scope>NUCLEOTIDE SEQUENCE</scope>
    <source>
        <strain evidence="2">G11</strain>
    </source>
</reference>
<dbReference type="GO" id="GO:0000776">
    <property type="term" value="C:kinetochore"/>
    <property type="evidence" value="ECO:0007669"/>
    <property type="project" value="InterPro"/>
</dbReference>
<evidence type="ECO:0000256" key="1">
    <source>
        <dbReference type="SAM" id="Coils"/>
    </source>
</evidence>
<feature type="coiled-coil region" evidence="1">
    <location>
        <begin position="99"/>
        <end position="206"/>
    </location>
</feature>
<dbReference type="Proteomes" id="UP000886653">
    <property type="component" value="Unassembled WGS sequence"/>
</dbReference>
<gene>
    <name evidence="2" type="ORF">CROQUDRAFT_662420</name>
</gene>
<dbReference type="OrthoDB" id="2500067at2759"/>
<evidence type="ECO:0000313" key="3">
    <source>
        <dbReference type="Proteomes" id="UP000886653"/>
    </source>
</evidence>
<dbReference type="AlphaFoldDB" id="A0A9P6NAU6"/>
<sequence>MENLDQITTILEEYHSGSLFCLDIRRQLIADALPGDVPGSVSEMQCDESVLRRLEADLGKYQSYLSAVEFNWIEAAAKEMFITQALMTEDAPLTTDADVQRLSSLNLECEKQLQELQALIDRDEAEVLAMTEELEAGYDLTIKTCTQARKLTNEIADLELELNELKLNQTEDDADRMTITEVTQMATEYENQLQEMNKRLAANQSEVPRLKTLHSKETKVVEQLRAERHTLEKAEGDRRRTLTSQIRGGTLVKIEAGRTWLKSVRRTYEASLGISAIYFFGPTRSRPNKFHIKFTLRHPLEGTLVVNFKDSPLSGTRYISSAYLDQSSQDVEPIVKPFIAESDLTSLIGAVIHFLGQL</sequence>
<name>A0A9P6NAU6_9BASI</name>
<dbReference type="InterPro" id="IPR037475">
    <property type="entry name" value="Sos7"/>
</dbReference>
<proteinExistence type="predicted"/>
<organism evidence="2 3">
    <name type="scientific">Cronartium quercuum f. sp. fusiforme G11</name>
    <dbReference type="NCBI Taxonomy" id="708437"/>
    <lineage>
        <taxon>Eukaryota</taxon>
        <taxon>Fungi</taxon>
        <taxon>Dikarya</taxon>
        <taxon>Basidiomycota</taxon>
        <taxon>Pucciniomycotina</taxon>
        <taxon>Pucciniomycetes</taxon>
        <taxon>Pucciniales</taxon>
        <taxon>Coleosporiaceae</taxon>
        <taxon>Cronartium</taxon>
    </lineage>
</organism>
<accession>A0A9P6NAU6</accession>
<dbReference type="GO" id="GO:0051315">
    <property type="term" value="P:attachment of mitotic spindle microtubules to kinetochore"/>
    <property type="evidence" value="ECO:0007669"/>
    <property type="project" value="TreeGrafter"/>
</dbReference>
<dbReference type="EMBL" id="MU167345">
    <property type="protein sequence ID" value="KAG0142543.1"/>
    <property type="molecule type" value="Genomic_DNA"/>
</dbReference>
<evidence type="ECO:0000313" key="2">
    <source>
        <dbReference type="EMBL" id="KAG0142543.1"/>
    </source>
</evidence>
<keyword evidence="3" id="KW-1185">Reference proteome</keyword>